<dbReference type="GeneID" id="48015905"/>
<dbReference type="RefSeq" id="WP_014462141.1">
    <property type="nucleotide sequence ID" value="NZ_CP010587.1"/>
</dbReference>
<dbReference type="Proteomes" id="UP000036410">
    <property type="component" value="Plasmid p1"/>
</dbReference>
<evidence type="ECO:0000313" key="2">
    <source>
        <dbReference type="Proteomes" id="UP000036410"/>
    </source>
</evidence>
<accession>A0A806TXD7</accession>
<geneLocation type="plasmid" evidence="1 2">
    <name>p1</name>
</geneLocation>
<dbReference type="EMBL" id="CP010587">
    <property type="protein sequence ID" value="AKP80277.1"/>
    <property type="molecule type" value="Genomic_DNA"/>
</dbReference>
<keyword evidence="1" id="KW-0614">Plasmid</keyword>
<proteinExistence type="predicted"/>
<name>A0A806TXD7_PRIMG</name>
<sequence>MIPEVLRILDPGTPIASVLLSGTQINNVIFSSFDEARSLAYFATSAGVIVLDAEEIQGLQTA</sequence>
<gene>
    <name evidence="1" type="ORF">AS52_05379</name>
</gene>
<evidence type="ECO:0000313" key="1">
    <source>
        <dbReference type="EMBL" id="AKP80277.1"/>
    </source>
</evidence>
<protein>
    <submittedName>
        <fullName evidence="1">Uncharacterized protein</fullName>
    </submittedName>
</protein>
<dbReference type="AlphaFoldDB" id="A0A806TXD7"/>
<organism evidence="1 2">
    <name type="scientific">Priestia megaterium Q3</name>
    <dbReference type="NCBI Taxonomy" id="1452722"/>
    <lineage>
        <taxon>Bacteria</taxon>
        <taxon>Bacillati</taxon>
        <taxon>Bacillota</taxon>
        <taxon>Bacilli</taxon>
        <taxon>Bacillales</taxon>
        <taxon>Bacillaceae</taxon>
        <taxon>Priestia</taxon>
    </lineage>
</organism>
<reference evidence="1 2" key="1">
    <citation type="submission" date="2015-01" db="EMBL/GenBank/DDBJ databases">
        <title>Genome sequence of bacillus megaterium Q3.</title>
        <authorList>
            <person name="Wang Y."/>
            <person name="Luo K."/>
            <person name="Bai L."/>
            <person name="Luo F."/>
        </authorList>
    </citation>
    <scope>NUCLEOTIDE SEQUENCE [LARGE SCALE GENOMIC DNA]</scope>
    <source>
        <strain evidence="1 2">Q3</strain>
        <plasmid evidence="1 2">p1</plasmid>
    </source>
</reference>